<keyword evidence="11" id="KW-1185">Reference proteome</keyword>
<evidence type="ECO:0000256" key="3">
    <source>
        <dbReference type="ARBA" id="ARBA00022448"/>
    </source>
</evidence>
<name>A0ABM1DUB0_PRICU</name>
<evidence type="ECO:0000256" key="5">
    <source>
        <dbReference type="ARBA" id="ARBA00022781"/>
    </source>
</evidence>
<evidence type="ECO:0000256" key="8">
    <source>
        <dbReference type="ARBA" id="ARBA00023136"/>
    </source>
</evidence>
<keyword evidence="6" id="KW-0406">Ion transport</keyword>
<keyword evidence="10" id="KW-0812">Transmembrane</keyword>
<evidence type="ECO:0000256" key="9">
    <source>
        <dbReference type="ARBA" id="ARBA00023310"/>
    </source>
</evidence>
<keyword evidence="3" id="KW-0813">Transport</keyword>
<dbReference type="PANTHER" id="PTHR13080">
    <property type="entry name" value="ATP SYNTHASE F CHAIN, MITOCHONDRIAL-RELATED"/>
    <property type="match status" value="1"/>
</dbReference>
<gene>
    <name evidence="12" type="primary">LOC106806178</name>
</gene>
<reference evidence="12" key="1">
    <citation type="submission" date="2025-08" db="UniProtKB">
        <authorList>
            <consortium name="RefSeq"/>
        </authorList>
    </citation>
    <scope>IDENTIFICATION</scope>
</reference>
<comment type="subcellular location">
    <subcellularLocation>
        <location evidence="1">Mitochondrion membrane</location>
    </subcellularLocation>
</comment>
<proteinExistence type="inferred from homology"/>
<keyword evidence="8 10" id="KW-0472">Membrane</keyword>
<sequence>MVFGELPKEYNPKIHGPYDPARYYGRPDIKFADVKLGELGAWFARRNKSPQAISSVIGRSWWRWQHKYWFPRKAGMAPFFQLMIGTMGVFYLLNYGSLKHHKNAKYH</sequence>
<keyword evidence="9" id="KW-0066">ATP synthesis</keyword>
<evidence type="ECO:0000256" key="6">
    <source>
        <dbReference type="ARBA" id="ARBA00023065"/>
    </source>
</evidence>
<evidence type="ECO:0000256" key="10">
    <source>
        <dbReference type="SAM" id="Phobius"/>
    </source>
</evidence>
<dbReference type="PANTHER" id="PTHR13080:SF20">
    <property type="entry name" value="ATP SYNTHASE SUBUNIT F, MITOCHONDRIAL-RELATED"/>
    <property type="match status" value="1"/>
</dbReference>
<accession>A0ABM1DUB0</accession>
<keyword evidence="4" id="KW-0138">CF(0)</keyword>
<evidence type="ECO:0000313" key="12">
    <source>
        <dbReference type="RefSeq" id="XP_014663531.1"/>
    </source>
</evidence>
<dbReference type="Pfam" id="PF10206">
    <property type="entry name" value="WRW"/>
    <property type="match status" value="1"/>
</dbReference>
<feature type="transmembrane region" description="Helical" evidence="10">
    <location>
        <begin position="74"/>
        <end position="93"/>
    </location>
</feature>
<evidence type="ECO:0000256" key="2">
    <source>
        <dbReference type="ARBA" id="ARBA00005895"/>
    </source>
</evidence>
<evidence type="ECO:0000256" key="4">
    <source>
        <dbReference type="ARBA" id="ARBA00022547"/>
    </source>
</evidence>
<evidence type="ECO:0000313" key="11">
    <source>
        <dbReference type="Proteomes" id="UP000695022"/>
    </source>
</evidence>
<evidence type="ECO:0000256" key="7">
    <source>
        <dbReference type="ARBA" id="ARBA00023128"/>
    </source>
</evidence>
<keyword evidence="5" id="KW-0375">Hydrogen ion transport</keyword>
<keyword evidence="10" id="KW-1133">Transmembrane helix</keyword>
<protein>
    <submittedName>
        <fullName evidence="12">ATP synthase subunit f, mitochondrial</fullName>
    </submittedName>
</protein>
<comment type="similarity">
    <text evidence="2">Belongs to the ATPase F chain family.</text>
</comment>
<keyword evidence="7" id="KW-0496">Mitochondrion</keyword>
<organism evidence="11 12">
    <name type="scientific">Priapulus caudatus</name>
    <name type="common">Priapulid worm</name>
    <dbReference type="NCBI Taxonomy" id="37621"/>
    <lineage>
        <taxon>Eukaryota</taxon>
        <taxon>Metazoa</taxon>
        <taxon>Ecdysozoa</taxon>
        <taxon>Scalidophora</taxon>
        <taxon>Priapulida</taxon>
        <taxon>Priapulimorpha</taxon>
        <taxon>Priapulimorphida</taxon>
        <taxon>Priapulidae</taxon>
        <taxon>Priapulus</taxon>
    </lineage>
</organism>
<dbReference type="Proteomes" id="UP000695022">
    <property type="component" value="Unplaced"/>
</dbReference>
<dbReference type="InterPro" id="IPR019344">
    <property type="entry name" value="F1F0-ATPsyn_F_prd"/>
</dbReference>
<evidence type="ECO:0000256" key="1">
    <source>
        <dbReference type="ARBA" id="ARBA00004325"/>
    </source>
</evidence>
<dbReference type="RefSeq" id="XP_014663531.1">
    <property type="nucleotide sequence ID" value="XM_014808045.1"/>
</dbReference>
<dbReference type="GeneID" id="106806178"/>